<sequence length="84" mass="9296">MLLSVHISEYAKLYQASTDNANNATNCRVHAAELHAGSSSPWDLRSPPPLTFETPEAGFWLNTEHWGRNTCSVRTPCILSSLKP</sequence>
<proteinExistence type="predicted"/>
<dbReference type="Proteomes" id="UP001295444">
    <property type="component" value="Chromosome 08"/>
</dbReference>
<accession>A0AAD1SZT7</accession>
<evidence type="ECO:0000313" key="1">
    <source>
        <dbReference type="EMBL" id="CAH2312689.1"/>
    </source>
</evidence>
<gene>
    <name evidence="1" type="ORF">PECUL_23A046720</name>
</gene>
<name>A0AAD1SZT7_PELCU</name>
<evidence type="ECO:0000313" key="2">
    <source>
        <dbReference type="Proteomes" id="UP001295444"/>
    </source>
</evidence>
<organism evidence="1 2">
    <name type="scientific">Pelobates cultripes</name>
    <name type="common">Western spadefoot toad</name>
    <dbReference type="NCBI Taxonomy" id="61616"/>
    <lineage>
        <taxon>Eukaryota</taxon>
        <taxon>Metazoa</taxon>
        <taxon>Chordata</taxon>
        <taxon>Craniata</taxon>
        <taxon>Vertebrata</taxon>
        <taxon>Euteleostomi</taxon>
        <taxon>Amphibia</taxon>
        <taxon>Batrachia</taxon>
        <taxon>Anura</taxon>
        <taxon>Pelobatoidea</taxon>
        <taxon>Pelobatidae</taxon>
        <taxon>Pelobates</taxon>
    </lineage>
</organism>
<protein>
    <submittedName>
        <fullName evidence="1">Uncharacterized protein</fullName>
    </submittedName>
</protein>
<reference evidence="1" key="1">
    <citation type="submission" date="2022-03" db="EMBL/GenBank/DDBJ databases">
        <authorList>
            <person name="Alioto T."/>
            <person name="Alioto T."/>
            <person name="Gomez Garrido J."/>
        </authorList>
    </citation>
    <scope>NUCLEOTIDE SEQUENCE</scope>
</reference>
<keyword evidence="2" id="KW-1185">Reference proteome</keyword>
<dbReference type="AlphaFoldDB" id="A0AAD1SZT7"/>
<dbReference type="EMBL" id="OW240919">
    <property type="protein sequence ID" value="CAH2312689.1"/>
    <property type="molecule type" value="Genomic_DNA"/>
</dbReference>